<evidence type="ECO:0000256" key="1">
    <source>
        <dbReference type="SAM" id="SignalP"/>
    </source>
</evidence>
<organism evidence="2 3">
    <name type="scientific">Methylophilus medardicus</name>
    <dbReference type="NCBI Taxonomy" id="2588534"/>
    <lineage>
        <taxon>Bacteria</taxon>
        <taxon>Pseudomonadati</taxon>
        <taxon>Pseudomonadota</taxon>
        <taxon>Betaproteobacteria</taxon>
        <taxon>Nitrosomonadales</taxon>
        <taxon>Methylophilaceae</taxon>
        <taxon>Methylophilus</taxon>
    </lineage>
</organism>
<dbReference type="EMBL" id="CP040946">
    <property type="protein sequence ID" value="QDC44201.1"/>
    <property type="molecule type" value="Genomic_DNA"/>
</dbReference>
<dbReference type="AlphaFoldDB" id="A0A5B8CSB6"/>
<feature type="signal peptide" evidence="1">
    <location>
        <begin position="1"/>
        <end position="27"/>
    </location>
</feature>
<name>A0A5B8CSB6_9PROT</name>
<dbReference type="OrthoDB" id="9122506at2"/>
<protein>
    <submittedName>
        <fullName evidence="2">Atrophin-1 multi-domain protein</fullName>
    </submittedName>
</protein>
<accession>A0A5B8CSB6</accession>
<proteinExistence type="predicted"/>
<keyword evidence="1" id="KW-0732">Signal</keyword>
<evidence type="ECO:0000313" key="3">
    <source>
        <dbReference type="Proteomes" id="UP000311008"/>
    </source>
</evidence>
<feature type="chain" id="PRO_5023028137" evidence="1">
    <location>
        <begin position="28"/>
        <end position="473"/>
    </location>
</feature>
<dbReference type="KEGG" id="mmec:FIU01_06490"/>
<reference evidence="3" key="1">
    <citation type="journal article" date="2019" name="ISME J.">
        <title>Evolution in action: habitat transition from sediment to the pelagial leads to genome streamlining in Methylophilaceae.</title>
        <authorList>
            <person name="Salcher M."/>
            <person name="Schaefle D."/>
            <person name="Kaspar M."/>
            <person name="Neuenschwander S.M."/>
            <person name="Ghai R."/>
        </authorList>
    </citation>
    <scope>NUCLEOTIDE SEQUENCE [LARGE SCALE GENOMIC DNA]</scope>
    <source>
        <strain evidence="3">MMS-M-51</strain>
    </source>
</reference>
<dbReference type="Proteomes" id="UP000311008">
    <property type="component" value="Chromosome"/>
</dbReference>
<evidence type="ECO:0000313" key="2">
    <source>
        <dbReference type="EMBL" id="QDC44201.1"/>
    </source>
</evidence>
<dbReference type="RefSeq" id="WP_140003533.1">
    <property type="nucleotide sequence ID" value="NZ_CP040946.1"/>
</dbReference>
<keyword evidence="3" id="KW-1185">Reference proteome</keyword>
<sequence>MMKAFHKTSLLALPWLALVALNADVNAADTARYTKPFAVNSLWKSKPVSPTFSDFVIPTSKYNPNIHEGILSSGCFFADETSGSVTVKPNPGQRGVYDADAETHYPKIEVPHWPADLVPASGGDGHADIYDTASGVIHSFWKLKNTNGEWTANLYAWSPIDGTGWADPAHYYQGARAVGIGACAGIIRKNEFASSDPIYPHALAMSLALNGAAANPAYVYPATSADVYAPTNTGKIPEGALLMLPDSFDVSKIKTPELIKIVNTLKVYGAYIVDTNDGTPFIIYVENGSGLNLHKNGYNYRAANELHLIRQSLRMVTSAKSWVDASGNPFIPEKNLNILSMRGPWCVYKRAACAPNDPSAGKFDTWKQAIVFGQTTTNVVQSNPSGRSLTKVTWAKPKKGDKYKLTAVTTGGGKLRLILKDKRYSTRVDTYDLVNGKSRTFVWPADDVIPNVVVTSGVGASSTVSGTLIRVTE</sequence>
<gene>
    <name evidence="2" type="ORF">FIU01_06490</name>
</gene>